<sequence length="138" mass="16109">MHEHKRVRTRERFSARCATLYRTWVGRHRHRRETADSTRCCNAPREESQSMQNDNKSAATCHRPIPVAARTLTRLSFDEVHERNIQDACTRRRHILCSDESVGVAQAAKNQNENMSKVRCLRLGILCYAFYKTYVCVL</sequence>
<proteinExistence type="predicted"/>
<dbReference type="AlphaFoldDB" id="A0ABD2XFH3"/>
<reference evidence="1 2" key="1">
    <citation type="journal article" date="2024" name="bioRxiv">
        <title>A reference genome for Trichogramma kaykai: A tiny desert-dwelling parasitoid wasp with competing sex-ratio distorters.</title>
        <authorList>
            <person name="Culotta J."/>
            <person name="Lindsey A.R."/>
        </authorList>
    </citation>
    <scope>NUCLEOTIDE SEQUENCE [LARGE SCALE GENOMIC DNA]</scope>
    <source>
        <strain evidence="1 2">KSX58</strain>
    </source>
</reference>
<organism evidence="1 2">
    <name type="scientific">Trichogramma kaykai</name>
    <dbReference type="NCBI Taxonomy" id="54128"/>
    <lineage>
        <taxon>Eukaryota</taxon>
        <taxon>Metazoa</taxon>
        <taxon>Ecdysozoa</taxon>
        <taxon>Arthropoda</taxon>
        <taxon>Hexapoda</taxon>
        <taxon>Insecta</taxon>
        <taxon>Pterygota</taxon>
        <taxon>Neoptera</taxon>
        <taxon>Endopterygota</taxon>
        <taxon>Hymenoptera</taxon>
        <taxon>Apocrita</taxon>
        <taxon>Proctotrupomorpha</taxon>
        <taxon>Chalcidoidea</taxon>
        <taxon>Trichogrammatidae</taxon>
        <taxon>Trichogramma</taxon>
    </lineage>
</organism>
<name>A0ABD2XFH3_9HYME</name>
<protein>
    <submittedName>
        <fullName evidence="1">Uncharacterized protein</fullName>
    </submittedName>
</protein>
<comment type="caution">
    <text evidence="1">The sequence shown here is derived from an EMBL/GenBank/DDBJ whole genome shotgun (WGS) entry which is preliminary data.</text>
</comment>
<accession>A0ABD2XFH3</accession>
<evidence type="ECO:0000313" key="2">
    <source>
        <dbReference type="Proteomes" id="UP001627154"/>
    </source>
</evidence>
<dbReference type="EMBL" id="JBJJXI010000026">
    <property type="protein sequence ID" value="KAL3404211.1"/>
    <property type="molecule type" value="Genomic_DNA"/>
</dbReference>
<gene>
    <name evidence="1" type="ORF">TKK_003186</name>
</gene>
<evidence type="ECO:0000313" key="1">
    <source>
        <dbReference type="EMBL" id="KAL3404211.1"/>
    </source>
</evidence>
<dbReference type="Proteomes" id="UP001627154">
    <property type="component" value="Unassembled WGS sequence"/>
</dbReference>
<keyword evidence="2" id="KW-1185">Reference proteome</keyword>